<name>A0ABP0QQ96_9DINO</name>
<gene>
    <name evidence="1" type="ORF">CCMP2556_LOCUS43444</name>
</gene>
<keyword evidence="2" id="KW-1185">Reference proteome</keyword>
<accession>A0ABP0QQ96</accession>
<evidence type="ECO:0000313" key="2">
    <source>
        <dbReference type="Proteomes" id="UP001642484"/>
    </source>
</evidence>
<dbReference type="SUPFAM" id="SSF48452">
    <property type="entry name" value="TPR-like"/>
    <property type="match status" value="1"/>
</dbReference>
<dbReference type="EMBL" id="CAXAMN010024840">
    <property type="protein sequence ID" value="CAK9090406.1"/>
    <property type="molecule type" value="Genomic_DNA"/>
</dbReference>
<evidence type="ECO:0000313" key="1">
    <source>
        <dbReference type="EMBL" id="CAK9090406.1"/>
    </source>
</evidence>
<comment type="caution">
    <text evidence="1">The sequence shown here is derived from an EMBL/GenBank/DDBJ whole genome shotgun (WGS) entry which is preliminary data.</text>
</comment>
<proteinExistence type="predicted"/>
<dbReference type="InterPro" id="IPR011990">
    <property type="entry name" value="TPR-like_helical_dom_sf"/>
</dbReference>
<sequence length="140" mass="15718">MPCGNTKTPCGFTRSVLNSGESSRGRREALTLDAKYEVANCLVRLGRAQEALPKIRQVYETRRTTGLEAPTHPDVEISKVLYAEALVQLKRYGDGLVHLREVEAVRRSRKNGEHSPETLIVQFKIASALQEQGGENWKKR</sequence>
<protein>
    <submittedName>
        <fullName evidence="1">Uncharacterized protein</fullName>
    </submittedName>
</protein>
<reference evidence="1 2" key="1">
    <citation type="submission" date="2024-02" db="EMBL/GenBank/DDBJ databases">
        <authorList>
            <person name="Chen Y."/>
            <person name="Shah S."/>
            <person name="Dougan E. K."/>
            <person name="Thang M."/>
            <person name="Chan C."/>
        </authorList>
    </citation>
    <scope>NUCLEOTIDE SEQUENCE [LARGE SCALE GENOMIC DNA]</scope>
</reference>
<organism evidence="1 2">
    <name type="scientific">Durusdinium trenchii</name>
    <dbReference type="NCBI Taxonomy" id="1381693"/>
    <lineage>
        <taxon>Eukaryota</taxon>
        <taxon>Sar</taxon>
        <taxon>Alveolata</taxon>
        <taxon>Dinophyceae</taxon>
        <taxon>Suessiales</taxon>
        <taxon>Symbiodiniaceae</taxon>
        <taxon>Durusdinium</taxon>
    </lineage>
</organism>
<dbReference type="Gene3D" id="1.25.40.10">
    <property type="entry name" value="Tetratricopeptide repeat domain"/>
    <property type="match status" value="1"/>
</dbReference>
<dbReference type="Proteomes" id="UP001642484">
    <property type="component" value="Unassembled WGS sequence"/>
</dbReference>